<feature type="transmembrane region" description="Helical" evidence="6">
    <location>
        <begin position="228"/>
        <end position="252"/>
    </location>
</feature>
<keyword evidence="8" id="KW-1185">Reference proteome</keyword>
<proteinExistence type="predicted"/>
<keyword evidence="4 6" id="KW-1133">Transmembrane helix</keyword>
<evidence type="ECO:0000313" key="8">
    <source>
        <dbReference type="Proteomes" id="UP001211907"/>
    </source>
</evidence>
<evidence type="ECO:0008006" key="9">
    <source>
        <dbReference type="Google" id="ProtNLM"/>
    </source>
</evidence>
<name>A0AAD5SY10_9FUNG</name>
<feature type="transmembrane region" description="Helical" evidence="6">
    <location>
        <begin position="315"/>
        <end position="335"/>
    </location>
</feature>
<keyword evidence="3 6" id="KW-0812">Transmembrane</keyword>
<dbReference type="Gene3D" id="1.20.1740.10">
    <property type="entry name" value="Amino acid/polyamine transporter I"/>
    <property type="match status" value="1"/>
</dbReference>
<dbReference type="PANTHER" id="PTHR45649:SF7">
    <property type="entry name" value="CHOLINE TRANSPORT PROTEIN"/>
    <property type="match status" value="1"/>
</dbReference>
<dbReference type="Pfam" id="PF13520">
    <property type="entry name" value="AA_permease_2"/>
    <property type="match status" value="1"/>
</dbReference>
<evidence type="ECO:0000256" key="4">
    <source>
        <dbReference type="ARBA" id="ARBA00022989"/>
    </source>
</evidence>
<feature type="transmembrane region" description="Helical" evidence="6">
    <location>
        <begin position="438"/>
        <end position="461"/>
    </location>
</feature>
<evidence type="ECO:0000256" key="6">
    <source>
        <dbReference type="SAM" id="Phobius"/>
    </source>
</evidence>
<dbReference type="InterPro" id="IPR002293">
    <property type="entry name" value="AA/rel_permease1"/>
</dbReference>
<feature type="transmembrane region" description="Helical" evidence="6">
    <location>
        <begin position="155"/>
        <end position="174"/>
    </location>
</feature>
<dbReference type="PIRSF" id="PIRSF006060">
    <property type="entry name" value="AA_transporter"/>
    <property type="match status" value="1"/>
</dbReference>
<comment type="subcellular location">
    <subcellularLocation>
        <location evidence="1">Membrane</location>
        <topology evidence="1">Multi-pass membrane protein</topology>
    </subcellularLocation>
</comment>
<feature type="transmembrane region" description="Helical" evidence="6">
    <location>
        <begin position="403"/>
        <end position="426"/>
    </location>
</feature>
<organism evidence="7 8">
    <name type="scientific">Physocladia obscura</name>
    <dbReference type="NCBI Taxonomy" id="109957"/>
    <lineage>
        <taxon>Eukaryota</taxon>
        <taxon>Fungi</taxon>
        <taxon>Fungi incertae sedis</taxon>
        <taxon>Chytridiomycota</taxon>
        <taxon>Chytridiomycota incertae sedis</taxon>
        <taxon>Chytridiomycetes</taxon>
        <taxon>Chytridiales</taxon>
        <taxon>Chytriomycetaceae</taxon>
        <taxon>Physocladia</taxon>
    </lineage>
</organism>
<feature type="transmembrane region" description="Helical" evidence="6">
    <location>
        <begin position="186"/>
        <end position="208"/>
    </location>
</feature>
<evidence type="ECO:0000256" key="3">
    <source>
        <dbReference type="ARBA" id="ARBA00022692"/>
    </source>
</evidence>
<feature type="transmembrane region" description="Helical" evidence="6">
    <location>
        <begin position="110"/>
        <end position="143"/>
    </location>
</feature>
<evidence type="ECO:0000256" key="1">
    <source>
        <dbReference type="ARBA" id="ARBA00004141"/>
    </source>
</evidence>
<comment type="caution">
    <text evidence="7">The sequence shown here is derived from an EMBL/GenBank/DDBJ whole genome shotgun (WGS) entry which is preliminary data.</text>
</comment>
<keyword evidence="5 6" id="KW-0472">Membrane</keyword>
<sequence length="512" mass="55051">MKIEDDIIDRDADDLAALGHKQELQRSFGIWSILAIGFTTANTWTSIFGTLTNALQQGGIPTLVYGFIAVTVGQAFTALSLGEFAHAFPTAGGQYHWVAELSQKKIRGPLSYVTMWLTIGCYIMLTCSACVLVGQAFMGLQILANPQITSSANTIFWWSQGVAIASAALNLFGMKIMPYWDNFGSELFLSGFGFIVTIIVIPAAGGIINSSTYVFADFVNYTGWDSSLVVFMTGLISSTFGMAYLDAATHIAEEVPNPKKTVPLVMWTTVLVGFVTGFSFLLVVSFCMGDIATILTGPTGFPEFEIIRVALGGGSTPNLGVSAGIFVLCVLNALVPIGPIPAMEQVCGRLIYALARDGGFPFASVFAHVDSRFNSPIAAQLLSLVAVLVINCLFLGSTNAFNALISASVLMGQLSCAIPAALVLFCGRDKLPVKWITWGKFSIVPHVVSCLVALWYLAFFFLPYTLPVTVTNINYTAAIVGGFFVLMALLWIVVRILNGKPFEGPLHIIEKI</sequence>
<evidence type="ECO:0000256" key="2">
    <source>
        <dbReference type="ARBA" id="ARBA00022448"/>
    </source>
</evidence>
<dbReference type="PANTHER" id="PTHR45649">
    <property type="entry name" value="AMINO-ACID PERMEASE BAT1"/>
    <property type="match status" value="1"/>
</dbReference>
<dbReference type="AlphaFoldDB" id="A0AAD5SY10"/>
<protein>
    <recommendedName>
        <fullName evidence="9">Amino acid transporter</fullName>
    </recommendedName>
</protein>
<feature type="transmembrane region" description="Helical" evidence="6">
    <location>
        <begin position="264"/>
        <end position="295"/>
    </location>
</feature>
<keyword evidence="2" id="KW-0813">Transport</keyword>
<dbReference type="EMBL" id="JADGJH010001144">
    <property type="protein sequence ID" value="KAJ3117951.1"/>
    <property type="molecule type" value="Genomic_DNA"/>
</dbReference>
<reference evidence="7" key="1">
    <citation type="submission" date="2020-05" db="EMBL/GenBank/DDBJ databases">
        <title>Phylogenomic resolution of chytrid fungi.</title>
        <authorList>
            <person name="Stajich J.E."/>
            <person name="Amses K."/>
            <person name="Simmons R."/>
            <person name="Seto K."/>
            <person name="Myers J."/>
            <person name="Bonds A."/>
            <person name="Quandt C.A."/>
            <person name="Barry K."/>
            <person name="Liu P."/>
            <person name="Grigoriev I."/>
            <person name="Longcore J.E."/>
            <person name="James T.Y."/>
        </authorList>
    </citation>
    <scope>NUCLEOTIDE SEQUENCE</scope>
    <source>
        <strain evidence="7">JEL0513</strain>
    </source>
</reference>
<feature type="transmembrane region" description="Helical" evidence="6">
    <location>
        <begin position="473"/>
        <end position="494"/>
    </location>
</feature>
<accession>A0AAD5SY10</accession>
<feature type="transmembrane region" description="Helical" evidence="6">
    <location>
        <begin position="63"/>
        <end position="89"/>
    </location>
</feature>
<dbReference type="GO" id="GO:0016020">
    <property type="term" value="C:membrane"/>
    <property type="evidence" value="ECO:0007669"/>
    <property type="project" value="UniProtKB-SubCell"/>
</dbReference>
<feature type="transmembrane region" description="Helical" evidence="6">
    <location>
        <begin position="377"/>
        <end position="397"/>
    </location>
</feature>
<evidence type="ECO:0000256" key="5">
    <source>
        <dbReference type="ARBA" id="ARBA00023136"/>
    </source>
</evidence>
<evidence type="ECO:0000313" key="7">
    <source>
        <dbReference type="EMBL" id="KAJ3117951.1"/>
    </source>
</evidence>
<feature type="transmembrane region" description="Helical" evidence="6">
    <location>
        <begin position="28"/>
        <end position="51"/>
    </location>
</feature>
<dbReference type="Proteomes" id="UP001211907">
    <property type="component" value="Unassembled WGS sequence"/>
</dbReference>
<dbReference type="GO" id="GO:0022857">
    <property type="term" value="F:transmembrane transporter activity"/>
    <property type="evidence" value="ECO:0007669"/>
    <property type="project" value="InterPro"/>
</dbReference>
<gene>
    <name evidence="7" type="ORF">HK100_000712</name>
</gene>